<feature type="compositionally biased region" description="Low complexity" evidence="1">
    <location>
        <begin position="129"/>
        <end position="164"/>
    </location>
</feature>
<dbReference type="GO" id="GO:0005096">
    <property type="term" value="F:GTPase activator activity"/>
    <property type="evidence" value="ECO:0007669"/>
    <property type="project" value="TreeGrafter"/>
</dbReference>
<dbReference type="GO" id="GO:0051294">
    <property type="term" value="P:establishment of spindle orientation"/>
    <property type="evidence" value="ECO:0007669"/>
    <property type="project" value="TreeGrafter"/>
</dbReference>
<dbReference type="GO" id="GO:0030866">
    <property type="term" value="P:cortical actin cytoskeleton organization"/>
    <property type="evidence" value="ECO:0007669"/>
    <property type="project" value="TreeGrafter"/>
</dbReference>
<evidence type="ECO:0000313" key="3">
    <source>
        <dbReference type="EMBL" id="KAA0187598.1"/>
    </source>
</evidence>
<dbReference type="InterPro" id="IPR013577">
    <property type="entry name" value="LLGL2"/>
</dbReference>
<dbReference type="Proteomes" id="UP000728185">
    <property type="component" value="Unassembled WGS sequence"/>
</dbReference>
<protein>
    <submittedName>
        <fullName evidence="3">Cell polarity protein</fullName>
    </submittedName>
</protein>
<evidence type="ECO:0000259" key="2">
    <source>
        <dbReference type="Pfam" id="PF08366"/>
    </source>
</evidence>
<proteinExistence type="predicted"/>
<comment type="caution">
    <text evidence="3">The sequence shown here is derived from an EMBL/GenBank/DDBJ whole genome shotgun (WGS) entry which is preliminary data.</text>
</comment>
<dbReference type="GO" id="GO:0006893">
    <property type="term" value="P:Golgi to plasma membrane transport"/>
    <property type="evidence" value="ECO:0007669"/>
    <property type="project" value="TreeGrafter"/>
</dbReference>
<feature type="region of interest" description="Disordered" evidence="1">
    <location>
        <begin position="121"/>
        <end position="220"/>
    </location>
</feature>
<dbReference type="PANTHER" id="PTHR10241">
    <property type="entry name" value="LETHAL 2 GIANT LARVAE PROTEIN"/>
    <property type="match status" value="1"/>
</dbReference>
<dbReference type="GO" id="GO:0032878">
    <property type="term" value="P:regulation of establishment or maintenance of cell polarity"/>
    <property type="evidence" value="ECO:0007669"/>
    <property type="project" value="TreeGrafter"/>
</dbReference>
<organism evidence="3 4">
    <name type="scientific">Fasciolopsis buskii</name>
    <dbReference type="NCBI Taxonomy" id="27845"/>
    <lineage>
        <taxon>Eukaryota</taxon>
        <taxon>Metazoa</taxon>
        <taxon>Spiralia</taxon>
        <taxon>Lophotrochozoa</taxon>
        <taxon>Platyhelminthes</taxon>
        <taxon>Trematoda</taxon>
        <taxon>Digenea</taxon>
        <taxon>Plagiorchiida</taxon>
        <taxon>Echinostomata</taxon>
        <taxon>Echinostomatoidea</taxon>
        <taxon>Fasciolidae</taxon>
        <taxon>Fasciolopsis</taxon>
    </lineage>
</organism>
<dbReference type="Pfam" id="PF08366">
    <property type="entry name" value="LLGL"/>
    <property type="match status" value="1"/>
</dbReference>
<dbReference type="OrthoDB" id="6282572at2759"/>
<keyword evidence="4" id="KW-1185">Reference proteome</keyword>
<reference evidence="3" key="1">
    <citation type="submission" date="2019-05" db="EMBL/GenBank/DDBJ databases">
        <title>Annotation for the trematode Fasciolopsis buski.</title>
        <authorList>
            <person name="Choi Y.-J."/>
        </authorList>
    </citation>
    <scope>NUCLEOTIDE SEQUENCE</scope>
    <source>
        <strain evidence="3">HT</strain>
        <tissue evidence="3">Whole worm</tissue>
    </source>
</reference>
<dbReference type="GO" id="GO:0005886">
    <property type="term" value="C:plasma membrane"/>
    <property type="evidence" value="ECO:0007669"/>
    <property type="project" value="TreeGrafter"/>
</dbReference>
<dbReference type="PANTHER" id="PTHR10241:SF29">
    <property type="entry name" value="LETHAL(2) GIANT LARVAE PROTEIN"/>
    <property type="match status" value="1"/>
</dbReference>
<dbReference type="GO" id="GO:0030864">
    <property type="term" value="C:cortical actin cytoskeleton"/>
    <property type="evidence" value="ECO:0007669"/>
    <property type="project" value="TreeGrafter"/>
</dbReference>
<name>A0A8E0VG21_9TREM</name>
<dbReference type="GO" id="GO:0019905">
    <property type="term" value="F:syntaxin binding"/>
    <property type="evidence" value="ECO:0007669"/>
    <property type="project" value="TreeGrafter"/>
</dbReference>
<dbReference type="GO" id="GO:0008593">
    <property type="term" value="P:regulation of Notch signaling pathway"/>
    <property type="evidence" value="ECO:0007669"/>
    <property type="project" value="TreeGrafter"/>
</dbReference>
<dbReference type="GO" id="GO:0045159">
    <property type="term" value="F:myosin II binding"/>
    <property type="evidence" value="ECO:0007669"/>
    <property type="project" value="TreeGrafter"/>
</dbReference>
<dbReference type="EMBL" id="LUCM01009016">
    <property type="protein sequence ID" value="KAA0187598.1"/>
    <property type="molecule type" value="Genomic_DNA"/>
</dbReference>
<evidence type="ECO:0000256" key="1">
    <source>
        <dbReference type="SAM" id="MobiDB-lite"/>
    </source>
</evidence>
<accession>A0A8E0VG21</accession>
<gene>
    <name evidence="3" type="ORF">FBUS_11036</name>
</gene>
<evidence type="ECO:0000313" key="4">
    <source>
        <dbReference type="Proteomes" id="UP000728185"/>
    </source>
</evidence>
<dbReference type="AlphaFoldDB" id="A0A8E0VG21"/>
<sequence length="440" mass="47358">MLSVPSRCLFRCILHWSHFFVRGSETLTCMAVGDKVVYVGSSVGTLRQLAREGGRLCLGEESLTACTASMVVETVPLDKRQDVHVDSPIVSLAMQPEGNHLLIAYASGCVAVAIPQPPLNATAAEPRSADTAPTAEVEPTTPNTEENPADTNAPSAPAEVVNEPQAEEVAEPPQSPVTGAPATGSGERRATLRLKGLTRSLRGTDSAKPEAETEPKLTVPPAPRISHLLIRDQVVESAAWRVTSVGSLSTEVVIAYGDGAFQIWPIVAAVSQQPQEPIIVSKREPPSTPYGPLPCGAIKKILINPGEHGGMLTAFSGGLPRPEFQDRHAVTVMQGQEHHVCFQFGSEIKDFVFIPKKGALAEMFTTESDCNPSRSFAVSALLVLTDRELLAIDLIRSDWPVIQLPHLSCMNLSPVTAVTLLSQVSTFIFGYKYSQCYDWF</sequence>
<feature type="compositionally biased region" description="Basic and acidic residues" evidence="1">
    <location>
        <begin position="205"/>
        <end position="215"/>
    </location>
</feature>
<feature type="domain" description="Lethal giant larvae homologue 2" evidence="2">
    <location>
        <begin position="287"/>
        <end position="400"/>
    </location>
</feature>